<keyword evidence="3" id="KW-1185">Reference proteome</keyword>
<keyword evidence="1" id="KW-0812">Transmembrane</keyword>
<proteinExistence type="predicted"/>
<feature type="transmembrane region" description="Helical" evidence="1">
    <location>
        <begin position="144"/>
        <end position="172"/>
    </location>
</feature>
<feature type="transmembrane region" description="Helical" evidence="1">
    <location>
        <begin position="27"/>
        <end position="52"/>
    </location>
</feature>
<evidence type="ECO:0000256" key="1">
    <source>
        <dbReference type="SAM" id="Phobius"/>
    </source>
</evidence>
<feature type="transmembrane region" description="Helical" evidence="1">
    <location>
        <begin position="82"/>
        <end position="104"/>
    </location>
</feature>
<sequence>MGERKMYHEGILYKTMVWISRLAYLNILWLLFSLGGLLFFGFFPSVVAALAIERKWIRGNRDFSLFKQFWLEFKNNFKQANLIGYFLIFVGGLLYVNIMLVSTIDHWLRWLLLFLLFGLAFLVSIISTYIFPTFVHYNAKFIDYITYAFVVALVSPLNTILILLNICAFFFIGYYFPGIIFVFTGSGLTFIMMWFSYQSLKKIENKTSLYMKSTM</sequence>
<dbReference type="InterPro" id="IPR006938">
    <property type="entry name" value="DUF624"/>
</dbReference>
<evidence type="ECO:0000313" key="2">
    <source>
        <dbReference type="EMBL" id="QGH36638.1"/>
    </source>
</evidence>
<dbReference type="EMBL" id="CP045915">
    <property type="protein sequence ID" value="QGH36638.1"/>
    <property type="molecule type" value="Genomic_DNA"/>
</dbReference>
<protein>
    <submittedName>
        <fullName evidence="2">DUF624 domain-containing protein</fullName>
    </submittedName>
</protein>
<dbReference type="RefSeq" id="WP_153792681.1">
    <property type="nucleotide sequence ID" value="NZ_CP045915.1"/>
</dbReference>
<evidence type="ECO:0000313" key="3">
    <source>
        <dbReference type="Proteomes" id="UP000339690"/>
    </source>
</evidence>
<gene>
    <name evidence="2" type="ORF">GI584_22405</name>
</gene>
<reference evidence="2 3" key="1">
    <citation type="submission" date="2019-11" db="EMBL/GenBank/DDBJ databases">
        <title>Gracilibacillus salitolerans sp. nov., a moderate halophile isolated from a saline soil in northwest China.</title>
        <authorList>
            <person name="Gan L."/>
        </authorList>
    </citation>
    <scope>NUCLEOTIDE SEQUENCE [LARGE SCALE GENOMIC DNA]</scope>
    <source>
        <strain evidence="2 3">SCU50</strain>
    </source>
</reference>
<organism evidence="2 3">
    <name type="scientific">Gracilibacillus salitolerans</name>
    <dbReference type="NCBI Taxonomy" id="2663022"/>
    <lineage>
        <taxon>Bacteria</taxon>
        <taxon>Bacillati</taxon>
        <taxon>Bacillota</taxon>
        <taxon>Bacilli</taxon>
        <taxon>Bacillales</taxon>
        <taxon>Bacillaceae</taxon>
        <taxon>Gracilibacillus</taxon>
    </lineage>
</organism>
<keyword evidence="1" id="KW-0472">Membrane</keyword>
<keyword evidence="1" id="KW-1133">Transmembrane helix</keyword>
<feature type="transmembrane region" description="Helical" evidence="1">
    <location>
        <begin position="178"/>
        <end position="197"/>
    </location>
</feature>
<dbReference type="AlphaFoldDB" id="A0A5Q2TV08"/>
<feature type="transmembrane region" description="Helical" evidence="1">
    <location>
        <begin position="110"/>
        <end position="132"/>
    </location>
</feature>
<dbReference type="Proteomes" id="UP000339690">
    <property type="component" value="Chromosome"/>
</dbReference>
<dbReference type="KEGG" id="grc:GI584_22405"/>
<accession>A0A5Q2TV08</accession>
<name>A0A5Q2TV08_9BACI</name>
<dbReference type="Pfam" id="PF04854">
    <property type="entry name" value="DUF624"/>
    <property type="match status" value="1"/>
</dbReference>